<evidence type="ECO:0000256" key="1">
    <source>
        <dbReference type="ARBA" id="ARBA00024204"/>
    </source>
</evidence>
<dbReference type="PANTHER" id="PTHR31905:SF2">
    <property type="entry name" value="PROTEIN MIX23"/>
    <property type="match status" value="1"/>
</dbReference>
<sequence>MSSTHPTSLSVQGPYLRTQTISVTQATCNDLSVFKDILKEYRKLDDTIVMRLNRANANMRDRDRIQGLSGNASLQDQACDSIWRELVANWKRRTQLVEYCVSVVDKSITEKRSAMEDQADPKTQRKIQGQIFEDEVKRKQVHRELTVEDIVRKRSADAFRSRCQYFTPPMTDAEARKMWDAAQK</sequence>
<proteinExistence type="inferred from homology"/>
<organism evidence="2 3">
    <name type="scientific">Pholiota conissans</name>
    <dbReference type="NCBI Taxonomy" id="109636"/>
    <lineage>
        <taxon>Eukaryota</taxon>
        <taxon>Fungi</taxon>
        <taxon>Dikarya</taxon>
        <taxon>Basidiomycota</taxon>
        <taxon>Agaricomycotina</taxon>
        <taxon>Agaricomycetes</taxon>
        <taxon>Agaricomycetidae</taxon>
        <taxon>Agaricales</taxon>
        <taxon>Agaricineae</taxon>
        <taxon>Strophariaceae</taxon>
        <taxon>Pholiota</taxon>
    </lineage>
</organism>
<dbReference type="OrthoDB" id="5593818at2759"/>
<dbReference type="PANTHER" id="PTHR31905">
    <property type="entry name" value="COILED-COIL DOMAIN-CONTAINING PROTEIN 58"/>
    <property type="match status" value="1"/>
</dbReference>
<dbReference type="EMBL" id="MU155136">
    <property type="protein sequence ID" value="KAF9485371.1"/>
    <property type="molecule type" value="Genomic_DNA"/>
</dbReference>
<dbReference type="AlphaFoldDB" id="A0A9P5ZGB0"/>
<evidence type="ECO:0000313" key="3">
    <source>
        <dbReference type="Proteomes" id="UP000807469"/>
    </source>
</evidence>
<dbReference type="InterPro" id="IPR019171">
    <property type="entry name" value="MIX23"/>
</dbReference>
<accession>A0A9P5ZGB0</accession>
<dbReference type="GO" id="GO:0005758">
    <property type="term" value="C:mitochondrial intermembrane space"/>
    <property type="evidence" value="ECO:0007669"/>
    <property type="project" value="InterPro"/>
</dbReference>
<protein>
    <recommendedName>
        <fullName evidence="4">Coiled-coil domain-containing protein 58</fullName>
    </recommendedName>
</protein>
<dbReference type="Pfam" id="PF09774">
    <property type="entry name" value="MIX23"/>
    <property type="match status" value="1"/>
</dbReference>
<comment type="similarity">
    <text evidence="1">Belongs to the MIX23 family.</text>
</comment>
<name>A0A9P5ZGB0_9AGAR</name>
<evidence type="ECO:0008006" key="4">
    <source>
        <dbReference type="Google" id="ProtNLM"/>
    </source>
</evidence>
<comment type="caution">
    <text evidence="2">The sequence shown here is derived from an EMBL/GenBank/DDBJ whole genome shotgun (WGS) entry which is preliminary data.</text>
</comment>
<evidence type="ECO:0000313" key="2">
    <source>
        <dbReference type="EMBL" id="KAF9485371.1"/>
    </source>
</evidence>
<reference evidence="2" key="1">
    <citation type="submission" date="2020-11" db="EMBL/GenBank/DDBJ databases">
        <authorList>
            <consortium name="DOE Joint Genome Institute"/>
            <person name="Ahrendt S."/>
            <person name="Riley R."/>
            <person name="Andreopoulos W."/>
            <person name="Labutti K."/>
            <person name="Pangilinan J."/>
            <person name="Ruiz-Duenas F.J."/>
            <person name="Barrasa J.M."/>
            <person name="Sanchez-Garcia M."/>
            <person name="Camarero S."/>
            <person name="Miyauchi S."/>
            <person name="Serrano A."/>
            <person name="Linde D."/>
            <person name="Babiker R."/>
            <person name="Drula E."/>
            <person name="Ayuso-Fernandez I."/>
            <person name="Pacheco R."/>
            <person name="Padilla G."/>
            <person name="Ferreira P."/>
            <person name="Barriuso J."/>
            <person name="Kellner H."/>
            <person name="Castanera R."/>
            <person name="Alfaro M."/>
            <person name="Ramirez L."/>
            <person name="Pisabarro A.G."/>
            <person name="Kuo A."/>
            <person name="Tritt A."/>
            <person name="Lipzen A."/>
            <person name="He G."/>
            <person name="Yan M."/>
            <person name="Ng V."/>
            <person name="Cullen D."/>
            <person name="Martin F."/>
            <person name="Rosso M.-N."/>
            <person name="Henrissat B."/>
            <person name="Hibbett D."/>
            <person name="Martinez A.T."/>
            <person name="Grigoriev I.V."/>
        </authorList>
    </citation>
    <scope>NUCLEOTIDE SEQUENCE</scope>
    <source>
        <strain evidence="2">CIRM-BRFM 674</strain>
    </source>
</reference>
<dbReference type="Proteomes" id="UP000807469">
    <property type="component" value="Unassembled WGS sequence"/>
</dbReference>
<keyword evidence="3" id="KW-1185">Reference proteome</keyword>
<gene>
    <name evidence="2" type="ORF">BDN70DRAFT_917040</name>
</gene>